<evidence type="ECO:0000256" key="3">
    <source>
        <dbReference type="SAM" id="SignalP"/>
    </source>
</evidence>
<dbReference type="Proteomes" id="UP000009328">
    <property type="component" value="Unassembled WGS sequence"/>
</dbReference>
<reference evidence="5 6" key="1">
    <citation type="journal article" date="2012" name="Eukaryot. Cell">
        <title>Draft genome sequence of Wickerhamomyces ciferrii NRRL Y-1031 F-60-10.</title>
        <authorList>
            <person name="Schneider J."/>
            <person name="Andrea H."/>
            <person name="Blom J."/>
            <person name="Jaenicke S."/>
            <person name="Ruckert C."/>
            <person name="Schorsch C."/>
            <person name="Szczepanowski R."/>
            <person name="Farwick M."/>
            <person name="Goesmann A."/>
            <person name="Puhler A."/>
            <person name="Schaffer S."/>
            <person name="Tauch A."/>
            <person name="Kohler T."/>
            <person name="Brinkrolf K."/>
        </authorList>
    </citation>
    <scope>NUCLEOTIDE SEQUENCE [LARGE SCALE GENOMIC DNA]</scope>
    <source>
        <strain evidence="6">ATCC 14091 / BCRC 22168 / CBS 111 / JCM 3599 / NBRC 0793 / NRRL Y-1031 F-60-10</strain>
    </source>
</reference>
<proteinExistence type="predicted"/>
<evidence type="ECO:0000313" key="6">
    <source>
        <dbReference type="Proteomes" id="UP000009328"/>
    </source>
</evidence>
<evidence type="ECO:0000256" key="2">
    <source>
        <dbReference type="ARBA" id="ARBA00023180"/>
    </source>
</evidence>
<organism evidence="5 6">
    <name type="scientific">Wickerhamomyces ciferrii (strain ATCC 14091 / BCRC 22168 / CBS 111 / JCM 3599 / NBRC 0793 / NRRL Y-1031 F-60-10)</name>
    <name type="common">Yeast</name>
    <name type="synonym">Pichia ciferrii</name>
    <dbReference type="NCBI Taxonomy" id="1206466"/>
    <lineage>
        <taxon>Eukaryota</taxon>
        <taxon>Fungi</taxon>
        <taxon>Dikarya</taxon>
        <taxon>Ascomycota</taxon>
        <taxon>Saccharomycotina</taxon>
        <taxon>Saccharomycetes</taxon>
        <taxon>Phaffomycetales</taxon>
        <taxon>Wickerhamomycetaceae</taxon>
        <taxon>Wickerhamomyces</taxon>
    </lineage>
</organism>
<dbReference type="EMBL" id="CAIF01000086">
    <property type="protein sequence ID" value="CCH43648.1"/>
    <property type="molecule type" value="Genomic_DNA"/>
</dbReference>
<keyword evidence="6" id="KW-1185">Reference proteome</keyword>
<accession>K0KQU9</accession>
<dbReference type="InterPro" id="IPR004843">
    <property type="entry name" value="Calcineurin-like_PHP"/>
</dbReference>
<dbReference type="SUPFAM" id="SSF56300">
    <property type="entry name" value="Metallo-dependent phosphatases"/>
    <property type="match status" value="1"/>
</dbReference>
<dbReference type="AlphaFoldDB" id="K0KQU9"/>
<dbReference type="PANTHER" id="PTHR10340">
    <property type="entry name" value="SPHINGOMYELIN PHOSPHODIESTERASE"/>
    <property type="match status" value="1"/>
</dbReference>
<evidence type="ECO:0000259" key="4">
    <source>
        <dbReference type="Pfam" id="PF00149"/>
    </source>
</evidence>
<dbReference type="InterPro" id="IPR041805">
    <property type="entry name" value="ASMase/PPN1_MPP"/>
</dbReference>
<protein>
    <submittedName>
        <fullName evidence="5">Sphingomyelinase-like phosphodiesterase</fullName>
        <ecNumber evidence="5">3.1.4.-</ecNumber>
    </submittedName>
</protein>
<feature type="domain" description="Calcineurin-like phosphoesterase" evidence="4">
    <location>
        <begin position="296"/>
        <end position="496"/>
    </location>
</feature>
<dbReference type="CDD" id="cd00842">
    <property type="entry name" value="MPP_ASMase"/>
    <property type="match status" value="1"/>
</dbReference>
<dbReference type="InParanoid" id="K0KQU9"/>
<keyword evidence="1 5" id="KW-0378">Hydrolase</keyword>
<dbReference type="InterPro" id="IPR029052">
    <property type="entry name" value="Metallo-depent_PP-like"/>
</dbReference>
<feature type="signal peptide" evidence="3">
    <location>
        <begin position="1"/>
        <end position="17"/>
    </location>
</feature>
<dbReference type="Pfam" id="PF00149">
    <property type="entry name" value="Metallophos"/>
    <property type="match status" value="1"/>
</dbReference>
<evidence type="ECO:0000313" key="5">
    <source>
        <dbReference type="EMBL" id="CCH43648.1"/>
    </source>
</evidence>
<evidence type="ECO:0000256" key="1">
    <source>
        <dbReference type="ARBA" id="ARBA00022801"/>
    </source>
</evidence>
<dbReference type="STRING" id="1206466.K0KQU9"/>
<comment type="caution">
    <text evidence="5">The sequence shown here is derived from an EMBL/GenBank/DDBJ whole genome shotgun (WGS) entry which is preliminary data.</text>
</comment>
<keyword evidence="3" id="KW-0732">Signal</keyword>
<dbReference type="GO" id="GO:0008081">
    <property type="term" value="F:phosphoric diester hydrolase activity"/>
    <property type="evidence" value="ECO:0007669"/>
    <property type="project" value="TreeGrafter"/>
</dbReference>
<name>K0KQU9_WICCF</name>
<dbReference type="EC" id="3.1.4.-" evidence="5"/>
<dbReference type="eggNOG" id="KOG3770">
    <property type="taxonomic scope" value="Eukaryota"/>
</dbReference>
<gene>
    <name evidence="5" type="primary">SMP1</name>
    <name evidence="5" type="ORF">BN7_3201</name>
</gene>
<keyword evidence="2" id="KW-0325">Glycoprotein</keyword>
<dbReference type="PANTHER" id="PTHR10340:SF27">
    <property type="entry name" value="ACL091CP"/>
    <property type="match status" value="1"/>
</dbReference>
<feature type="chain" id="PRO_5003834472" evidence="3">
    <location>
        <begin position="18"/>
        <end position="663"/>
    </location>
</feature>
<dbReference type="HOGENOM" id="CLU_014743_2_0_1"/>
<sequence length="663" mass="75901">MKISTLAAGLLAPLAWASPLYDLELALDSTGYTPDDQHLIDLFSQQLTNIDKFNGTNTTKCEKCIKRLQLGKSIALTKPNLVYPVFTKWCTDNGVASALTCKTNYGRNTVDNSTFGTNFANMLYLMDPNSYDGQLYCHFQDNKGCPLPETPKVDMSSYWPEKQEKHYHAPKPGNETYNVLHVSDFHIELNYEIGSETNCTMGMCCTPHSVAKHPPPEGYKFTTNMTEDQIGNLSYTPAWYDDQNDVQYGEPVDVDINNSSVWYPANTFGHYECDAPPVLVNSSLKSVAQYQEELGLDFKFTIFTGDLVEHDEAQYKSYFSNVESEEIIFRDLKRTLKDVPVYSVLGNHDTFPYAQLAQEKSGFGNLFDWNADLMAEMWEEYGWINASTARVVRKHYAGFSVTTSTNLKIIALNSNAYYVKNLYMYWNATDIDSFGQFQFLIDELVDAEAKDQRVWIMAHIPLIQEALPLPAEIFTQIIKRFSPYTIAGIFFGHTHMDQFNILYDGTDITNKSEDNVVANAWISQAVTPLTENNPSWRYYAIDTKTHSVMNSYNYYTKLNGTFTNGNEEPVWEFEYSAREAYQDITQWPEDEALNATFWHRVATAVNTTEEVTQLYNNYKRRFSPYVPNCIGTDDCNGSWCFLASFTLDQYQKCMKTYDEPSFY</sequence>
<dbReference type="Gene3D" id="3.60.21.10">
    <property type="match status" value="1"/>
</dbReference>